<dbReference type="Gene3D" id="3.40.190.10">
    <property type="entry name" value="Periplasmic binding protein-like II"/>
    <property type="match status" value="2"/>
</dbReference>
<feature type="binding site" evidence="4">
    <location>
        <position position="92"/>
    </location>
    <ligand>
        <name>Fe cation</name>
        <dbReference type="ChEBI" id="CHEBI:24875"/>
    </ligand>
</feature>
<keyword evidence="7" id="KW-1185">Reference proteome</keyword>
<protein>
    <submittedName>
        <fullName evidence="6">Iron ABC transporter substrate-binding protein</fullName>
    </submittedName>
</protein>
<feature type="binding site" evidence="4">
    <location>
        <position position="229"/>
    </location>
    <ligand>
        <name>Fe cation</name>
        <dbReference type="ChEBI" id="CHEBI:24875"/>
    </ligand>
</feature>
<evidence type="ECO:0000256" key="4">
    <source>
        <dbReference type="PIRSR" id="PIRSR002825-1"/>
    </source>
</evidence>
<dbReference type="Pfam" id="PF13343">
    <property type="entry name" value="SBP_bac_6"/>
    <property type="match status" value="1"/>
</dbReference>
<reference evidence="6 7" key="1">
    <citation type="submission" date="2019-01" db="EMBL/GenBank/DDBJ databases">
        <title>Novel species of Cellulomonas.</title>
        <authorList>
            <person name="Liu Q."/>
            <person name="Xin Y.-H."/>
        </authorList>
    </citation>
    <scope>NUCLEOTIDE SEQUENCE [LARGE SCALE GENOMIC DNA]</scope>
    <source>
        <strain evidence="6 7">HLT2-17</strain>
    </source>
</reference>
<dbReference type="RefSeq" id="WP_130102739.1">
    <property type="nucleotide sequence ID" value="NZ_SDWW01000024.1"/>
</dbReference>
<keyword evidence="4" id="KW-0479">Metal-binding</keyword>
<dbReference type="OrthoDB" id="9769567at2"/>
<sequence length="342" mass="35589">MRSLRGPVASVVALAALTLSACGTTSDTTADASATTLTLYNAQHEALMQPVIDAFEDETGIAVQMRNGDDSELSNLLVQEGEASPADLFVTENSPGMSLVSDAGLFAELDQDTLEQTPTQYQPTDGTWVGFAARSTVLVYDARTLDSAGLPASLMDLADPVWEGRLGISPAGADFQAIVSAVVQLEGEDAAAAWLAGLKANAKIYDGNSTVMKAVNAGEIDAGVVYHYYWYQDRAEGGDNSANVELHYFGDQDPGAFLSVSGAGVLASSEHPAEAQQFVAFLTSAQGQAAIAGSKALEYTIASDAESNPALPPLSDLDPPVVDPTSLNGPLVVELMQQAGLL</sequence>
<feature type="chain" id="PRO_5038947521" evidence="5">
    <location>
        <begin position="22"/>
        <end position="342"/>
    </location>
</feature>
<keyword evidence="2" id="KW-0410">Iron transport</keyword>
<keyword evidence="3 5" id="KW-0732">Signal</keyword>
<dbReference type="PROSITE" id="PS51257">
    <property type="entry name" value="PROKAR_LIPOPROTEIN"/>
    <property type="match status" value="1"/>
</dbReference>
<comment type="caution">
    <text evidence="6">The sequence shown here is derived from an EMBL/GenBank/DDBJ whole genome shotgun (WGS) entry which is preliminary data.</text>
</comment>
<evidence type="ECO:0000256" key="2">
    <source>
        <dbReference type="ARBA" id="ARBA00022496"/>
    </source>
</evidence>
<feature type="binding site" evidence="4">
    <location>
        <position position="44"/>
    </location>
    <ligand>
        <name>Fe cation</name>
        <dbReference type="ChEBI" id="CHEBI:24875"/>
    </ligand>
</feature>
<evidence type="ECO:0000256" key="5">
    <source>
        <dbReference type="SAM" id="SignalP"/>
    </source>
</evidence>
<accession>A0A4Q5N2U0</accession>
<name>A0A4Q5N2U0_9MICO</name>
<dbReference type="GO" id="GO:0046872">
    <property type="term" value="F:metal ion binding"/>
    <property type="evidence" value="ECO:0007669"/>
    <property type="project" value="UniProtKB-KW"/>
</dbReference>
<keyword evidence="2" id="KW-0813">Transport</keyword>
<dbReference type="GO" id="GO:0006826">
    <property type="term" value="P:iron ion transport"/>
    <property type="evidence" value="ECO:0007669"/>
    <property type="project" value="UniProtKB-KW"/>
</dbReference>
<evidence type="ECO:0000256" key="3">
    <source>
        <dbReference type="ARBA" id="ARBA00022729"/>
    </source>
</evidence>
<dbReference type="PANTHER" id="PTHR30006">
    <property type="entry name" value="THIAMINE-BINDING PERIPLASMIC PROTEIN-RELATED"/>
    <property type="match status" value="1"/>
</dbReference>
<gene>
    <name evidence="6" type="ORF">EUA98_11045</name>
</gene>
<dbReference type="SUPFAM" id="SSF53850">
    <property type="entry name" value="Periplasmic binding protein-like II"/>
    <property type="match status" value="1"/>
</dbReference>
<keyword evidence="4" id="KW-0408">Iron</keyword>
<evidence type="ECO:0000313" key="6">
    <source>
        <dbReference type="EMBL" id="RYV50917.1"/>
    </source>
</evidence>
<dbReference type="PANTHER" id="PTHR30006:SF15">
    <property type="entry name" value="IRON-UTILIZATION PERIPLASMIC PROTEIN"/>
    <property type="match status" value="1"/>
</dbReference>
<dbReference type="PIRSF" id="PIRSF002825">
    <property type="entry name" value="CfbpA"/>
    <property type="match status" value="1"/>
</dbReference>
<keyword evidence="2" id="KW-0406">Ion transport</keyword>
<evidence type="ECO:0000313" key="7">
    <source>
        <dbReference type="Proteomes" id="UP000293764"/>
    </source>
</evidence>
<feature type="signal peptide" evidence="5">
    <location>
        <begin position="1"/>
        <end position="21"/>
    </location>
</feature>
<organism evidence="6 7">
    <name type="scientific">Pengzhenrongella frigida</name>
    <dbReference type="NCBI Taxonomy" id="1259133"/>
    <lineage>
        <taxon>Bacteria</taxon>
        <taxon>Bacillati</taxon>
        <taxon>Actinomycetota</taxon>
        <taxon>Actinomycetes</taxon>
        <taxon>Micrococcales</taxon>
        <taxon>Pengzhenrongella</taxon>
    </lineage>
</organism>
<comment type="similarity">
    <text evidence="1">Belongs to the bacterial solute-binding protein 1 family.</text>
</comment>
<proteinExistence type="inferred from homology"/>
<dbReference type="CDD" id="cd13543">
    <property type="entry name" value="PBP2_Fbp"/>
    <property type="match status" value="1"/>
</dbReference>
<dbReference type="AlphaFoldDB" id="A0A4Q5N2U0"/>
<dbReference type="GO" id="GO:0030288">
    <property type="term" value="C:outer membrane-bounded periplasmic space"/>
    <property type="evidence" value="ECO:0007669"/>
    <property type="project" value="TreeGrafter"/>
</dbReference>
<dbReference type="EMBL" id="SDWW01000024">
    <property type="protein sequence ID" value="RYV50917.1"/>
    <property type="molecule type" value="Genomic_DNA"/>
</dbReference>
<dbReference type="Proteomes" id="UP000293764">
    <property type="component" value="Unassembled WGS sequence"/>
</dbReference>
<evidence type="ECO:0000256" key="1">
    <source>
        <dbReference type="ARBA" id="ARBA00008520"/>
    </source>
</evidence>
<feature type="binding site" evidence="4">
    <location>
        <position position="228"/>
    </location>
    <ligand>
        <name>Fe cation</name>
        <dbReference type="ChEBI" id="CHEBI:24875"/>
    </ligand>
</feature>
<dbReference type="InterPro" id="IPR026045">
    <property type="entry name" value="Ferric-bd"/>
</dbReference>